<dbReference type="AlphaFoldDB" id="A0A8D9EL86"/>
<feature type="compositionally biased region" description="Low complexity" evidence="1">
    <location>
        <begin position="23"/>
        <end position="37"/>
    </location>
</feature>
<organism evidence="2">
    <name type="scientific">Cacopsylla melanoneura</name>
    <dbReference type="NCBI Taxonomy" id="428564"/>
    <lineage>
        <taxon>Eukaryota</taxon>
        <taxon>Metazoa</taxon>
        <taxon>Ecdysozoa</taxon>
        <taxon>Arthropoda</taxon>
        <taxon>Hexapoda</taxon>
        <taxon>Insecta</taxon>
        <taxon>Pterygota</taxon>
        <taxon>Neoptera</taxon>
        <taxon>Paraneoptera</taxon>
        <taxon>Hemiptera</taxon>
        <taxon>Sternorrhyncha</taxon>
        <taxon>Psylloidea</taxon>
        <taxon>Psyllidae</taxon>
        <taxon>Psyllinae</taxon>
        <taxon>Cacopsylla</taxon>
    </lineage>
</organism>
<feature type="compositionally biased region" description="Polar residues" evidence="1">
    <location>
        <begin position="64"/>
        <end position="81"/>
    </location>
</feature>
<feature type="region of interest" description="Disordered" evidence="1">
    <location>
        <begin position="1"/>
        <end position="84"/>
    </location>
</feature>
<protein>
    <submittedName>
        <fullName evidence="2">Protein mothers against dpp</fullName>
    </submittedName>
</protein>
<name>A0A8D9EL86_9HEMI</name>
<accession>A0A8D9EL86</accession>
<evidence type="ECO:0000256" key="1">
    <source>
        <dbReference type="SAM" id="MobiDB-lite"/>
    </source>
</evidence>
<proteinExistence type="predicted"/>
<feature type="compositionally biased region" description="Polar residues" evidence="1">
    <location>
        <begin position="8"/>
        <end position="22"/>
    </location>
</feature>
<evidence type="ECO:0000313" key="2">
    <source>
        <dbReference type="EMBL" id="CAG6757557.1"/>
    </source>
</evidence>
<sequence length="100" mass="10783">MAEPTMPHNISYSNNGFNNQPHSPLSNVSSPASSQNPHSPYQSNGLPETPPPAYSPPQDEKHGSQSPNSENAMDTGINSDVTPVPYQEQPFWASIAYTTS</sequence>
<dbReference type="EMBL" id="HBUF01547471">
    <property type="protein sequence ID" value="CAG6757557.1"/>
    <property type="molecule type" value="Transcribed_RNA"/>
</dbReference>
<reference evidence="2" key="1">
    <citation type="submission" date="2021-05" db="EMBL/GenBank/DDBJ databases">
        <authorList>
            <person name="Alioto T."/>
            <person name="Alioto T."/>
            <person name="Gomez Garrido J."/>
        </authorList>
    </citation>
    <scope>NUCLEOTIDE SEQUENCE</scope>
</reference>